<keyword evidence="2" id="KW-0732">Signal</keyword>
<dbReference type="SUPFAM" id="SSF51126">
    <property type="entry name" value="Pectin lyase-like"/>
    <property type="match status" value="2"/>
</dbReference>
<dbReference type="RefSeq" id="WP_157032286.1">
    <property type="nucleotide sequence ID" value="NZ_KK853997.1"/>
</dbReference>
<sequence length="662" mass="68204">MTTTPLRGLSGLGALTLAAAALTAFAAPAAHAAGTTYYVSASTGSDSNSGTSAAAPWKSLAQVGKQTFQPGDTIAFRAGDTWTGQLAPHGSGTASAPVTFTSYGAGARPKLDGQGAVASVVLLANQHDVTVNGFEITNSAGPITSSTPYRIGVNVFAQDVGAVPNVRITGNWVHDVDAPPNSSNPGSGGIIYTVRGSATPTYFTGLTVQDNEVANIASYGISGWSTWMQRDGWNSLWPFLGAPTTEYRAFTPSTGTVIRNNYVHGIAAGGIAPLVVRDTLVEHNTVADTAQAHGNVAIWWADADNTTVQFNEISGTKYNGPQMDGDALDADEDSRGSLVQYNYSHDNGGGFFISVSGDSAPATAVVRYNVSQNDRNEIFTFSTNTTSVQVYNNTVWVSPSSSAMTALTAVYHNAAGVTMSNNIIHNGANLPYNTGSAITYDRNWYDGGPVPGTDRAALTGNPGLTAPGTATSIADLAGYRPTAASPVLQQGLEVPNDGGRDAAGTALPQGMPDLGALQRTAGPGTVEAAPTVSSSYGTGQGTLAAVADGSDASSWASPSSGVATGGSLTLGYPNQRTVSQVELATHFGAGQGITRFDVQYWNGTAWVTALADAAVTWSSNSATVERRSVTLPAPVTTSQLRLVVRAANLQWGNFAVNEIGTR</sequence>
<dbReference type="AlphaFoldDB" id="A0A066YMX8"/>
<accession>A0A066YMX8</accession>
<evidence type="ECO:0000313" key="5">
    <source>
        <dbReference type="Proteomes" id="UP000027178"/>
    </source>
</evidence>
<evidence type="ECO:0000256" key="1">
    <source>
        <dbReference type="SAM" id="MobiDB-lite"/>
    </source>
</evidence>
<dbReference type="InterPro" id="IPR011050">
    <property type="entry name" value="Pectin_lyase_fold/virulence"/>
</dbReference>
<dbReference type="PATRIC" id="fig|1348663.4.peg.6669"/>
<keyword evidence="5" id="KW-1185">Reference proteome</keyword>
<feature type="region of interest" description="Disordered" evidence="1">
    <location>
        <begin position="492"/>
        <end position="534"/>
    </location>
</feature>
<dbReference type="EMBL" id="JNBY01000148">
    <property type="protein sequence ID" value="KDN81259.1"/>
    <property type="molecule type" value="Genomic_DNA"/>
</dbReference>
<evidence type="ECO:0000256" key="2">
    <source>
        <dbReference type="SAM" id="SignalP"/>
    </source>
</evidence>
<feature type="chain" id="PRO_5038747711" description="F5/8 type C domain-containing protein" evidence="2">
    <location>
        <begin position="27"/>
        <end position="662"/>
    </location>
</feature>
<feature type="signal peptide" evidence="2">
    <location>
        <begin position="1"/>
        <end position="26"/>
    </location>
</feature>
<evidence type="ECO:0000313" key="4">
    <source>
        <dbReference type="EMBL" id="KDN81259.1"/>
    </source>
</evidence>
<dbReference type="Gene3D" id="2.160.20.10">
    <property type="entry name" value="Single-stranded right-handed beta-helix, Pectin lyase-like"/>
    <property type="match status" value="1"/>
</dbReference>
<dbReference type="InterPro" id="IPR006311">
    <property type="entry name" value="TAT_signal"/>
</dbReference>
<dbReference type="InterPro" id="IPR000421">
    <property type="entry name" value="FA58C"/>
</dbReference>
<organism evidence="4 5">
    <name type="scientific">Kitasatospora cheerisanensis KCTC 2395</name>
    <dbReference type="NCBI Taxonomy" id="1348663"/>
    <lineage>
        <taxon>Bacteria</taxon>
        <taxon>Bacillati</taxon>
        <taxon>Actinomycetota</taxon>
        <taxon>Actinomycetes</taxon>
        <taxon>Kitasatosporales</taxon>
        <taxon>Streptomycetaceae</taxon>
        <taxon>Kitasatospora</taxon>
    </lineage>
</organism>
<dbReference type="Pfam" id="PF13229">
    <property type="entry name" value="Beta_helix"/>
    <property type="match status" value="1"/>
</dbReference>
<dbReference type="Gene3D" id="2.60.120.260">
    <property type="entry name" value="Galactose-binding domain-like"/>
    <property type="match status" value="1"/>
</dbReference>
<feature type="domain" description="F5/8 type C" evidence="3">
    <location>
        <begin position="509"/>
        <end position="661"/>
    </location>
</feature>
<dbReference type="HOGENOM" id="CLU_342824_0_0_11"/>
<dbReference type="Pfam" id="PF00754">
    <property type="entry name" value="F5_F8_type_C"/>
    <property type="match status" value="1"/>
</dbReference>
<gene>
    <name evidence="4" type="ORF">KCH_68910</name>
</gene>
<dbReference type="eggNOG" id="COG2931">
    <property type="taxonomic scope" value="Bacteria"/>
</dbReference>
<dbReference type="InterPro" id="IPR008979">
    <property type="entry name" value="Galactose-bd-like_sf"/>
</dbReference>
<evidence type="ECO:0000259" key="3">
    <source>
        <dbReference type="PROSITE" id="PS50022"/>
    </source>
</evidence>
<dbReference type="InterPro" id="IPR006626">
    <property type="entry name" value="PbH1"/>
</dbReference>
<name>A0A066YMX8_9ACTN</name>
<dbReference type="InterPro" id="IPR039448">
    <property type="entry name" value="Beta_helix"/>
</dbReference>
<dbReference type="PROSITE" id="PS50022">
    <property type="entry name" value="FA58C_3"/>
    <property type="match status" value="1"/>
</dbReference>
<dbReference type="SUPFAM" id="SSF49785">
    <property type="entry name" value="Galactose-binding domain-like"/>
    <property type="match status" value="1"/>
</dbReference>
<dbReference type="OrthoDB" id="3333873at2"/>
<dbReference type="SMART" id="SM00710">
    <property type="entry name" value="PbH1"/>
    <property type="match status" value="8"/>
</dbReference>
<dbReference type="InterPro" id="IPR012334">
    <property type="entry name" value="Pectin_lyas_fold"/>
</dbReference>
<reference evidence="4 5" key="1">
    <citation type="submission" date="2014-05" db="EMBL/GenBank/DDBJ databases">
        <title>Draft Genome Sequence of Kitasatospora cheerisanensis KCTC 2395.</title>
        <authorList>
            <person name="Nam D.H."/>
        </authorList>
    </citation>
    <scope>NUCLEOTIDE SEQUENCE [LARGE SCALE GENOMIC DNA]</scope>
    <source>
        <strain evidence="4 5">KCTC 2395</strain>
    </source>
</reference>
<protein>
    <recommendedName>
        <fullName evidence="3">F5/8 type C domain-containing protein</fullName>
    </recommendedName>
</protein>
<dbReference type="Proteomes" id="UP000027178">
    <property type="component" value="Unassembled WGS sequence"/>
</dbReference>
<proteinExistence type="predicted"/>
<comment type="caution">
    <text evidence="4">The sequence shown here is derived from an EMBL/GenBank/DDBJ whole genome shotgun (WGS) entry which is preliminary data.</text>
</comment>
<dbReference type="PROSITE" id="PS51318">
    <property type="entry name" value="TAT"/>
    <property type="match status" value="1"/>
</dbReference>